<evidence type="ECO:0000256" key="3">
    <source>
        <dbReference type="ARBA" id="ARBA00022692"/>
    </source>
</evidence>
<dbReference type="PANTHER" id="PTHR35007:SF4">
    <property type="entry name" value="CONSERVED TRANSMEMBRANE PROTEIN-RELATED"/>
    <property type="match status" value="1"/>
</dbReference>
<accession>A0ABP8UJ51</accession>
<dbReference type="Pfam" id="PF00482">
    <property type="entry name" value="T2SSF"/>
    <property type="match status" value="1"/>
</dbReference>
<dbReference type="EMBL" id="BAABHK010000011">
    <property type="protein sequence ID" value="GAA4632750.1"/>
    <property type="molecule type" value="Genomic_DNA"/>
</dbReference>
<evidence type="ECO:0000313" key="8">
    <source>
        <dbReference type="EMBL" id="GAA4632750.1"/>
    </source>
</evidence>
<keyword evidence="4 6" id="KW-1133">Transmembrane helix</keyword>
<comment type="subcellular location">
    <subcellularLocation>
        <location evidence="1">Cell membrane</location>
        <topology evidence="1">Multi-pass membrane protein</topology>
    </subcellularLocation>
</comment>
<name>A0ABP8UJ51_9ACTN</name>
<evidence type="ECO:0000256" key="4">
    <source>
        <dbReference type="ARBA" id="ARBA00022989"/>
    </source>
</evidence>
<protein>
    <recommendedName>
        <fullName evidence="7">Type II secretion system protein GspF domain-containing protein</fullName>
    </recommendedName>
</protein>
<evidence type="ECO:0000313" key="9">
    <source>
        <dbReference type="Proteomes" id="UP001501442"/>
    </source>
</evidence>
<evidence type="ECO:0000259" key="7">
    <source>
        <dbReference type="Pfam" id="PF00482"/>
    </source>
</evidence>
<keyword evidence="2" id="KW-1003">Cell membrane</keyword>
<sequence>MIAFLAVACVSAGVWVLSLPSPAAFRLTSVMPARSGAASERVSGPRMIDRMHRLRDVLTGGRRDLAARRAAVVELCDGISAELAAGRPPGAALSGAAEGLSLPRFGLVVEAARSGDDVATCLERAAATPGCEGLRLLAGCWRIGVDRGGMLARVIDGLAAALRDEQEHREEVALQLAGPRATARLLAGLPLLGLLMAVALGARPFAFLSGTVPGALCLGFGVGLDVLGLWWTRRLAAAAEEIR</sequence>
<organism evidence="8 9">
    <name type="scientific">Actinoallomurus vinaceus</name>
    <dbReference type="NCBI Taxonomy" id="1080074"/>
    <lineage>
        <taxon>Bacteria</taxon>
        <taxon>Bacillati</taxon>
        <taxon>Actinomycetota</taxon>
        <taxon>Actinomycetes</taxon>
        <taxon>Streptosporangiales</taxon>
        <taxon>Thermomonosporaceae</taxon>
        <taxon>Actinoallomurus</taxon>
    </lineage>
</organism>
<gene>
    <name evidence="8" type="ORF">GCM10023196_067500</name>
</gene>
<dbReference type="Proteomes" id="UP001501442">
    <property type="component" value="Unassembled WGS sequence"/>
</dbReference>
<evidence type="ECO:0000256" key="2">
    <source>
        <dbReference type="ARBA" id="ARBA00022475"/>
    </source>
</evidence>
<evidence type="ECO:0000256" key="1">
    <source>
        <dbReference type="ARBA" id="ARBA00004651"/>
    </source>
</evidence>
<keyword evidence="9" id="KW-1185">Reference proteome</keyword>
<dbReference type="PANTHER" id="PTHR35007">
    <property type="entry name" value="INTEGRAL MEMBRANE PROTEIN-RELATED"/>
    <property type="match status" value="1"/>
</dbReference>
<feature type="transmembrane region" description="Helical" evidence="6">
    <location>
        <begin position="212"/>
        <end position="231"/>
    </location>
</feature>
<comment type="caution">
    <text evidence="8">The sequence shown here is derived from an EMBL/GenBank/DDBJ whole genome shotgun (WGS) entry which is preliminary data.</text>
</comment>
<keyword evidence="5 6" id="KW-0472">Membrane</keyword>
<keyword evidence="3 6" id="KW-0812">Transmembrane</keyword>
<dbReference type="RefSeq" id="WP_345435759.1">
    <property type="nucleotide sequence ID" value="NZ_BAABHK010000011.1"/>
</dbReference>
<proteinExistence type="predicted"/>
<evidence type="ECO:0000256" key="5">
    <source>
        <dbReference type="ARBA" id="ARBA00023136"/>
    </source>
</evidence>
<feature type="domain" description="Type II secretion system protein GspF" evidence="7">
    <location>
        <begin position="79"/>
        <end position="198"/>
    </location>
</feature>
<reference evidence="9" key="1">
    <citation type="journal article" date="2019" name="Int. J. Syst. Evol. Microbiol.">
        <title>The Global Catalogue of Microorganisms (GCM) 10K type strain sequencing project: providing services to taxonomists for standard genome sequencing and annotation.</title>
        <authorList>
            <consortium name="The Broad Institute Genomics Platform"/>
            <consortium name="The Broad Institute Genome Sequencing Center for Infectious Disease"/>
            <person name="Wu L."/>
            <person name="Ma J."/>
        </authorList>
    </citation>
    <scope>NUCLEOTIDE SEQUENCE [LARGE SCALE GENOMIC DNA]</scope>
    <source>
        <strain evidence="9">JCM 17939</strain>
    </source>
</reference>
<dbReference type="InterPro" id="IPR018076">
    <property type="entry name" value="T2SS_GspF_dom"/>
</dbReference>
<evidence type="ECO:0000256" key="6">
    <source>
        <dbReference type="SAM" id="Phobius"/>
    </source>
</evidence>
<feature type="transmembrane region" description="Helical" evidence="6">
    <location>
        <begin position="181"/>
        <end position="200"/>
    </location>
</feature>